<name>A0AAV6RUG6_SOLSE</name>
<feature type="compositionally biased region" description="Polar residues" evidence="1">
    <location>
        <begin position="708"/>
        <end position="718"/>
    </location>
</feature>
<feature type="compositionally biased region" description="Polar residues" evidence="1">
    <location>
        <begin position="521"/>
        <end position="536"/>
    </location>
</feature>
<accession>A0AAV6RUG6</accession>
<feature type="compositionally biased region" description="Low complexity" evidence="1">
    <location>
        <begin position="980"/>
        <end position="1004"/>
    </location>
</feature>
<feature type="compositionally biased region" description="Polar residues" evidence="1">
    <location>
        <begin position="170"/>
        <end position="190"/>
    </location>
</feature>
<comment type="caution">
    <text evidence="2">The sequence shown here is derived from an EMBL/GenBank/DDBJ whole genome shotgun (WGS) entry which is preliminary data.</text>
</comment>
<feature type="compositionally biased region" description="Polar residues" evidence="1">
    <location>
        <begin position="1058"/>
        <end position="1072"/>
    </location>
</feature>
<feature type="compositionally biased region" description="Pro residues" evidence="1">
    <location>
        <begin position="1006"/>
        <end position="1016"/>
    </location>
</feature>
<feature type="compositionally biased region" description="Polar residues" evidence="1">
    <location>
        <begin position="905"/>
        <end position="917"/>
    </location>
</feature>
<dbReference type="EMBL" id="JAGKHQ010000009">
    <property type="protein sequence ID" value="KAG7508559.1"/>
    <property type="molecule type" value="Genomic_DNA"/>
</dbReference>
<feature type="region of interest" description="Disordered" evidence="1">
    <location>
        <begin position="170"/>
        <end position="251"/>
    </location>
</feature>
<protein>
    <recommendedName>
        <fullName evidence="4">NHS-like 1b</fullName>
    </recommendedName>
</protein>
<feature type="region of interest" description="Disordered" evidence="1">
    <location>
        <begin position="468"/>
        <end position="488"/>
    </location>
</feature>
<feature type="compositionally biased region" description="Polar residues" evidence="1">
    <location>
        <begin position="938"/>
        <end position="953"/>
    </location>
</feature>
<evidence type="ECO:0000313" key="2">
    <source>
        <dbReference type="EMBL" id="KAG7508559.1"/>
    </source>
</evidence>
<feature type="compositionally biased region" description="Low complexity" evidence="1">
    <location>
        <begin position="794"/>
        <end position="804"/>
    </location>
</feature>
<dbReference type="Pfam" id="PF15273">
    <property type="entry name" value="NHS"/>
    <property type="match status" value="1"/>
</dbReference>
<dbReference type="InterPro" id="IPR024845">
    <property type="entry name" value="NHS-like"/>
</dbReference>
<gene>
    <name evidence="2" type="ORF">JOB18_016943</name>
</gene>
<feature type="compositionally biased region" description="Basic and acidic residues" evidence="1">
    <location>
        <begin position="198"/>
        <end position="212"/>
    </location>
</feature>
<dbReference type="Proteomes" id="UP000693946">
    <property type="component" value="Linkage Group LG17"/>
</dbReference>
<evidence type="ECO:0000256" key="1">
    <source>
        <dbReference type="SAM" id="MobiDB-lite"/>
    </source>
</evidence>
<dbReference type="AlphaFoldDB" id="A0AAV6RUG6"/>
<feature type="compositionally biased region" description="Low complexity" evidence="1">
    <location>
        <begin position="540"/>
        <end position="557"/>
    </location>
</feature>
<evidence type="ECO:0008006" key="4">
    <source>
        <dbReference type="Google" id="ProtNLM"/>
    </source>
</evidence>
<organism evidence="2 3">
    <name type="scientific">Solea senegalensis</name>
    <name type="common">Senegalese sole</name>
    <dbReference type="NCBI Taxonomy" id="28829"/>
    <lineage>
        <taxon>Eukaryota</taxon>
        <taxon>Metazoa</taxon>
        <taxon>Chordata</taxon>
        <taxon>Craniata</taxon>
        <taxon>Vertebrata</taxon>
        <taxon>Euteleostomi</taxon>
        <taxon>Actinopterygii</taxon>
        <taxon>Neopterygii</taxon>
        <taxon>Teleostei</taxon>
        <taxon>Neoteleostei</taxon>
        <taxon>Acanthomorphata</taxon>
        <taxon>Carangaria</taxon>
        <taxon>Pleuronectiformes</taxon>
        <taxon>Pleuronectoidei</taxon>
        <taxon>Soleidae</taxon>
        <taxon>Solea</taxon>
    </lineage>
</organism>
<feature type="compositionally biased region" description="Polar residues" evidence="1">
    <location>
        <begin position="213"/>
        <end position="223"/>
    </location>
</feature>
<sequence>MPFLQRSVEPRRVSRLSARDGCWTHGEEPGRRKLRKPVLFSSLDEVSCHTLTNIIYQLSDLSRHASEIFLGIEMEAGMVFRRSCRIQGRLQFLQDEVCNFDPKKVKIPVSNLDEESKWTVHYTAPWHQQENVFLPGSRPPCVEDLHRQAKVNLKTALRDCDKLRKDGFRSSQYYSQGPTFSDPDQSTSSLQDEEEDENDKKSTASSGEDDKSQLSLRLQTPQGGSEGSEVDGQVIWNKAPPLPTPEEKMRQAAQAVPTDIVAINVTGAVFDRQASVRRSLINTDTVSRRPKKVKRRKTISGLPDNFNLELAAKGRGGELRPHSMFIPGQYSTLGRVGSVNSALRRSVTRDTSCQTEEIKIVPPSMRRIRAQRGQGIAAQMAGISTSSSTGSISICSSDSSGILMLPRPFNGDPSRFHSLPRQGARVSLSADPIYSSTPIKSEEQTTPQRQIGKLQVDDTVVHMRNAPRTGTLTRPKSQELRGTQSSEWGGGPACVVSPHAAYSTSYIPNATLSSSTEVITLNTSGQPSHSPASSYPTARPLSLLSTSNNDSLTSNPSAFSHSSTCPALATSTPTQTPQGGRLFITEPANESGHSDGSVHSHSTLAPTPPSCLPEEQWIYDTPENVVVPQRALTSSCSTPMNQMYSSLDLSSRTTTDSSSVYSQDNDGYFTSMHLDSGLRSRSHSSGHRGTAGRATRHSMYECREMANQDDSGSVYSDHSLSRSISLRKSKKPPLPPARTDSLRRKPGAKKPLGGVSAVSGANEPNGAMLNETLIASLQQSLQIGLRGGNGKGASPSSPSHSPSSDYDDPWILRPRSQSSISAGSSAASLVANPNCGIASNVYSLCHVTPAHSDTSSLRSDYADSWGYYMEDPRNHGDQRVQTPPATDNMAPGAHTGELQNGGEIHSNSQASRASGQETVVAVKPKMSTSSPDRVHRLTSPSSGYSSQSNTPTAGTPVPSFVRSMSPSSRPKPKVPERKSSLLSSVSMSSSSTSLSSNTSDSLKSYGPPPPPPPPLPFSSSAPNTPLSPPPPFPPPLPPGLSAGPPTPPPASPLPPTPQGMSQGSLPVCSTSRIPLLHLLKH</sequence>
<feature type="region of interest" description="Disordered" evidence="1">
    <location>
        <begin position="871"/>
        <end position="1081"/>
    </location>
</feature>
<dbReference type="FunFam" id="1.20.5.340:FF:000049">
    <property type="entry name" value="NHS-like protein 1"/>
    <property type="match status" value="1"/>
</dbReference>
<feature type="region of interest" description="Disordered" evidence="1">
    <location>
        <begin position="676"/>
        <end position="763"/>
    </location>
</feature>
<dbReference type="PANTHER" id="PTHR23039">
    <property type="entry name" value="NANCE-HORAN SYNDROME PROTEIN"/>
    <property type="match status" value="1"/>
</dbReference>
<dbReference type="GO" id="GO:0030154">
    <property type="term" value="P:cell differentiation"/>
    <property type="evidence" value="ECO:0007669"/>
    <property type="project" value="TreeGrafter"/>
</dbReference>
<feature type="compositionally biased region" description="Polar residues" evidence="1">
    <location>
        <begin position="558"/>
        <end position="578"/>
    </location>
</feature>
<dbReference type="PANTHER" id="PTHR23039:SF3">
    <property type="entry name" value="NHS-LIKE PROTEIN 1"/>
    <property type="match status" value="1"/>
</dbReference>
<feature type="region of interest" description="Disordered" evidence="1">
    <location>
        <begin position="784"/>
        <end position="813"/>
    </location>
</feature>
<feature type="compositionally biased region" description="Polar residues" evidence="1">
    <location>
        <begin position="468"/>
        <end position="487"/>
    </location>
</feature>
<feature type="region of interest" description="Disordered" evidence="1">
    <location>
        <begin position="521"/>
        <end position="615"/>
    </location>
</feature>
<reference evidence="2 3" key="1">
    <citation type="journal article" date="2021" name="Sci. Rep.">
        <title>Chromosome anchoring in Senegalese sole (Solea senegalensis) reveals sex-associated markers and genome rearrangements in flatfish.</title>
        <authorList>
            <person name="Guerrero-Cozar I."/>
            <person name="Gomez-Garrido J."/>
            <person name="Berbel C."/>
            <person name="Martinez-Blanch J.F."/>
            <person name="Alioto T."/>
            <person name="Claros M.G."/>
            <person name="Gagnaire P.A."/>
            <person name="Manchado M."/>
        </authorList>
    </citation>
    <scope>NUCLEOTIDE SEQUENCE [LARGE SCALE GENOMIC DNA]</scope>
    <source>
        <strain evidence="2">Sse05_10M</strain>
    </source>
</reference>
<evidence type="ECO:0000313" key="3">
    <source>
        <dbReference type="Proteomes" id="UP000693946"/>
    </source>
</evidence>
<feature type="compositionally biased region" description="Pro residues" evidence="1">
    <location>
        <begin position="1025"/>
        <end position="1057"/>
    </location>
</feature>
<keyword evidence="3" id="KW-1185">Reference proteome</keyword>
<proteinExistence type="predicted"/>